<evidence type="ECO:0000313" key="6">
    <source>
        <dbReference type="Proteomes" id="UP000195440"/>
    </source>
</evidence>
<feature type="transmembrane region" description="Helical" evidence="4">
    <location>
        <begin position="199"/>
        <end position="222"/>
    </location>
</feature>
<gene>
    <name evidence="5" type="ORF">AUC60_01800</name>
</gene>
<keyword evidence="2 4" id="KW-1133">Transmembrane helix</keyword>
<reference evidence="5 6" key="1">
    <citation type="journal article" date="2017" name="Syst. Appl. Microbiol.">
        <title>Pseudomonas caspiana sp. nov., a citrus pathogen in the Pseudomonas syringae phylogenetic group.</title>
        <authorList>
            <person name="Busquets A."/>
            <person name="Gomila M."/>
            <person name="Beiki F."/>
            <person name="Mulet M."/>
            <person name="Rahimian H."/>
            <person name="Garcia-Valdes E."/>
            <person name="Lalucat J."/>
        </authorList>
    </citation>
    <scope>NUCLEOTIDE SEQUENCE [LARGE SCALE GENOMIC DNA]</scope>
    <source>
        <strain evidence="5 6">FBF102</strain>
    </source>
</reference>
<dbReference type="Proteomes" id="UP000195440">
    <property type="component" value="Unassembled WGS sequence"/>
</dbReference>
<proteinExistence type="predicted"/>
<evidence type="ECO:0008006" key="7">
    <source>
        <dbReference type="Google" id="ProtNLM"/>
    </source>
</evidence>
<dbReference type="InterPro" id="IPR036259">
    <property type="entry name" value="MFS_trans_sf"/>
</dbReference>
<dbReference type="EMBL" id="LOHF01000001">
    <property type="protein sequence ID" value="OUM75860.1"/>
    <property type="molecule type" value="Genomic_DNA"/>
</dbReference>
<evidence type="ECO:0000256" key="4">
    <source>
        <dbReference type="SAM" id="Phobius"/>
    </source>
</evidence>
<evidence type="ECO:0000256" key="1">
    <source>
        <dbReference type="ARBA" id="ARBA00022692"/>
    </source>
</evidence>
<keyword evidence="1 4" id="KW-0812">Transmembrane</keyword>
<keyword evidence="6" id="KW-1185">Reference proteome</keyword>
<feature type="transmembrane region" description="Helical" evidence="4">
    <location>
        <begin position="253"/>
        <end position="277"/>
    </location>
</feature>
<feature type="transmembrane region" description="Helical" evidence="4">
    <location>
        <begin position="147"/>
        <end position="169"/>
    </location>
</feature>
<feature type="transmembrane region" description="Helical" evidence="4">
    <location>
        <begin position="61"/>
        <end position="77"/>
    </location>
</feature>
<dbReference type="GO" id="GO:0022857">
    <property type="term" value="F:transmembrane transporter activity"/>
    <property type="evidence" value="ECO:0007669"/>
    <property type="project" value="InterPro"/>
</dbReference>
<feature type="transmembrane region" description="Helical" evidence="4">
    <location>
        <begin position="316"/>
        <end position="338"/>
    </location>
</feature>
<comment type="caution">
    <text evidence="5">The sequence shown here is derived from an EMBL/GenBank/DDBJ whole genome shotgun (WGS) entry which is preliminary data.</text>
</comment>
<evidence type="ECO:0000256" key="2">
    <source>
        <dbReference type="ARBA" id="ARBA00022989"/>
    </source>
</evidence>
<feature type="transmembrane region" description="Helical" evidence="4">
    <location>
        <begin position="283"/>
        <end position="304"/>
    </location>
</feature>
<sequence>MSFSILLAGTNATTPMLPIYHRVLHFSPLMMSMTFVAYVAILISTLLFCSRQGVARWSPPLLVSALLISAISDYLLSTASESWILMGRAIAGIAGGIGTGSAAALVVAALGAKGRSVSATGNLIGAVGGTALAQYCVIRLGDAAIHWTFIIHGGACLILAGCLVTVPAFRAKTNRIQLRNKLSTETASWHVLKHNRIPMLVGSLGWMLISAAIVTLPVFFGALGMQWISSYGVIVLLTACAAGQLGSPWLTRVAPWMSGIFGMIIGSALIIAGGALLSSAVAFFGFIAAGVGIGVSYRLSLVVVTRGALPAQQGTLSSLYAAFTYAAAAVGVLAIGIAGNAIGLHQTVIGITVGMICALVLVAKKAPRLAHAYE</sequence>
<dbReference type="SUPFAM" id="SSF103473">
    <property type="entry name" value="MFS general substrate transporter"/>
    <property type="match status" value="1"/>
</dbReference>
<evidence type="ECO:0000256" key="3">
    <source>
        <dbReference type="ARBA" id="ARBA00023136"/>
    </source>
</evidence>
<dbReference type="InterPro" id="IPR011701">
    <property type="entry name" value="MFS"/>
</dbReference>
<dbReference type="Gene3D" id="1.20.1250.20">
    <property type="entry name" value="MFS general substrate transporter like domains"/>
    <property type="match status" value="1"/>
</dbReference>
<feature type="transmembrane region" description="Helical" evidence="4">
    <location>
        <begin position="228"/>
        <end position="246"/>
    </location>
</feature>
<feature type="transmembrane region" description="Helical" evidence="4">
    <location>
        <begin position="344"/>
        <end position="363"/>
    </location>
</feature>
<keyword evidence="3 4" id="KW-0472">Membrane</keyword>
<evidence type="ECO:0000313" key="5">
    <source>
        <dbReference type="EMBL" id="OUM75860.1"/>
    </source>
</evidence>
<organism evidence="5 6">
    <name type="scientific">Pseudomonas caspiana</name>
    <dbReference type="NCBI Taxonomy" id="1451454"/>
    <lineage>
        <taxon>Bacteria</taxon>
        <taxon>Pseudomonadati</taxon>
        <taxon>Pseudomonadota</taxon>
        <taxon>Gammaproteobacteria</taxon>
        <taxon>Pseudomonadales</taxon>
        <taxon>Pseudomonadaceae</taxon>
        <taxon>Pseudomonas</taxon>
    </lineage>
</organism>
<feature type="transmembrane region" description="Helical" evidence="4">
    <location>
        <begin position="28"/>
        <end position="49"/>
    </location>
</feature>
<feature type="transmembrane region" description="Helical" evidence="4">
    <location>
        <begin position="123"/>
        <end position="141"/>
    </location>
</feature>
<accession>A0A1Y3P7R1</accession>
<protein>
    <recommendedName>
        <fullName evidence="7">MFS transporter</fullName>
    </recommendedName>
</protein>
<name>A0A1Y3P7R1_9PSED</name>
<feature type="transmembrane region" description="Helical" evidence="4">
    <location>
        <begin position="89"/>
        <end position="111"/>
    </location>
</feature>
<dbReference type="Pfam" id="PF07690">
    <property type="entry name" value="MFS_1"/>
    <property type="match status" value="1"/>
</dbReference>
<dbReference type="AlphaFoldDB" id="A0A1Y3P7R1"/>